<evidence type="ECO:0000313" key="3">
    <source>
        <dbReference type="EMBL" id="WOT05969.1"/>
    </source>
</evidence>
<dbReference type="SUPFAM" id="SSF53850">
    <property type="entry name" value="Periplasmic binding protein-like II"/>
    <property type="match status" value="1"/>
</dbReference>
<keyword evidence="1 2" id="KW-0732">Signal</keyword>
<accession>A0ABZ0K2E7</accession>
<evidence type="ECO:0000313" key="4">
    <source>
        <dbReference type="Proteomes" id="UP001529491"/>
    </source>
</evidence>
<dbReference type="Proteomes" id="UP001529491">
    <property type="component" value="Chromosome"/>
</dbReference>
<feature type="signal peptide" evidence="2">
    <location>
        <begin position="1"/>
        <end position="22"/>
    </location>
</feature>
<dbReference type="PANTHER" id="PTHR33376">
    <property type="match status" value="1"/>
</dbReference>
<proteinExistence type="predicted"/>
<gene>
    <name evidence="3" type="primary">dctP</name>
    <name evidence="3" type="ORF">RGE70_03920</name>
</gene>
<dbReference type="PROSITE" id="PS51257">
    <property type="entry name" value="PROKAR_LIPOPROTEIN"/>
    <property type="match status" value="1"/>
</dbReference>
<feature type="chain" id="PRO_5046134554" evidence="2">
    <location>
        <begin position="23"/>
        <end position="364"/>
    </location>
</feature>
<dbReference type="InterPro" id="IPR026289">
    <property type="entry name" value="SBP_TakP-like"/>
</dbReference>
<dbReference type="InterPro" id="IPR018389">
    <property type="entry name" value="DctP_fam"/>
</dbReference>
<keyword evidence="4" id="KW-1185">Reference proteome</keyword>
<dbReference type="NCBIfam" id="NF037995">
    <property type="entry name" value="TRAP_S1"/>
    <property type="match status" value="1"/>
</dbReference>
<dbReference type="EMBL" id="CP136522">
    <property type="protein sequence ID" value="WOT05969.1"/>
    <property type="molecule type" value="Genomic_DNA"/>
</dbReference>
<dbReference type="Gene3D" id="3.40.190.10">
    <property type="entry name" value="Periplasmic binding protein-like II"/>
    <property type="match status" value="1"/>
</dbReference>
<dbReference type="RefSeq" id="WP_310470235.1">
    <property type="nucleotide sequence ID" value="NZ_CP136522.1"/>
</dbReference>
<evidence type="ECO:0000256" key="1">
    <source>
        <dbReference type="ARBA" id="ARBA00022729"/>
    </source>
</evidence>
<sequence>MKRLVALMVAYSAIVLSGCGKAEQTPTLDTVAVEVKPIEWKLVTSWPKNFPGIGMAPENFADLVAKMSNGRLTIKVYGAGELMPAFEVFDAVSQGTVQMGHSAAYYWKGKVPAAQFFTSIPFGLNAREMNGWLHHGGGMQLWEEVYQPFGIMPLAGGNTGVQMGGWFNKEINSLDDLKGLKMRLPGLGGEVLKKAGGVPVTLPGGELYTALQTGAIDATEWIGPYNDLAFGLHKAAKFYYYPGWHEPGSTLEFLINKDAFATLPADLQTIVKVASKAVNQDMLDEYTVKHINALDTLISEQGVVLKQYPEAVMVELAAISKQVIAEQSMQDPMMKKVYQAYIDYEVGVRKYHEISEDAYSRLRP</sequence>
<dbReference type="Gene3D" id="3.40.190.170">
    <property type="entry name" value="Bacterial extracellular solute-binding protein, family 7"/>
    <property type="match status" value="1"/>
</dbReference>
<dbReference type="InterPro" id="IPR038404">
    <property type="entry name" value="TRAP_DctP_sf"/>
</dbReference>
<reference evidence="3 4" key="1">
    <citation type="submission" date="2023-10" db="EMBL/GenBank/DDBJ databases">
        <title>Complete genome sequence of Shewanella sp. DAU334.</title>
        <authorList>
            <person name="Lee Y.-S."/>
            <person name="Jeong H.-R."/>
            <person name="Hwang E.-J."/>
            <person name="Choi Y.-L."/>
            <person name="Kim G.-D."/>
        </authorList>
    </citation>
    <scope>NUCLEOTIDE SEQUENCE [LARGE SCALE GENOMIC DNA]</scope>
    <source>
        <strain evidence="3 4">DAU334</strain>
    </source>
</reference>
<dbReference type="Pfam" id="PF03480">
    <property type="entry name" value="DctP"/>
    <property type="match status" value="1"/>
</dbReference>
<dbReference type="PIRSF" id="PIRSF039026">
    <property type="entry name" value="SiaP"/>
    <property type="match status" value="1"/>
</dbReference>
<organism evidence="3 4">
    <name type="scientific">Shewanella youngdeokensis</name>
    <dbReference type="NCBI Taxonomy" id="2999068"/>
    <lineage>
        <taxon>Bacteria</taxon>
        <taxon>Pseudomonadati</taxon>
        <taxon>Pseudomonadota</taxon>
        <taxon>Gammaproteobacteria</taxon>
        <taxon>Alteromonadales</taxon>
        <taxon>Shewanellaceae</taxon>
        <taxon>Shewanella</taxon>
    </lineage>
</organism>
<name>A0ABZ0K2E7_9GAMM</name>
<protein>
    <submittedName>
        <fullName evidence="3">TRAP transporter substrate-binding protein DctP</fullName>
    </submittedName>
</protein>
<dbReference type="PANTHER" id="PTHR33376:SF5">
    <property type="entry name" value="EXTRACYTOPLASMIC SOLUTE RECEPTOR PROTEIN"/>
    <property type="match status" value="1"/>
</dbReference>
<evidence type="ECO:0000256" key="2">
    <source>
        <dbReference type="SAM" id="SignalP"/>
    </source>
</evidence>